<dbReference type="SUPFAM" id="SSF63867">
    <property type="entry name" value="MoeA C-terminal domain-like"/>
    <property type="match status" value="1"/>
</dbReference>
<dbReference type="PANTHER" id="PTHR10192">
    <property type="entry name" value="MOLYBDOPTERIN BIOSYNTHESIS PROTEIN"/>
    <property type="match status" value="1"/>
</dbReference>
<evidence type="ECO:0000256" key="3">
    <source>
        <dbReference type="ARBA" id="ARBA00047317"/>
    </source>
</evidence>
<dbReference type="Gene3D" id="2.40.340.10">
    <property type="entry name" value="MoeA, C-terminal, domain IV"/>
    <property type="match status" value="1"/>
</dbReference>
<organism evidence="6 7">
    <name type="scientific">Caulobacter ginsengisoli</name>
    <dbReference type="NCBI Taxonomy" id="400775"/>
    <lineage>
        <taxon>Bacteria</taxon>
        <taxon>Pseudomonadati</taxon>
        <taxon>Pseudomonadota</taxon>
        <taxon>Alphaproteobacteria</taxon>
        <taxon>Caulobacterales</taxon>
        <taxon>Caulobacteraceae</taxon>
        <taxon>Caulobacter</taxon>
    </lineage>
</organism>
<dbReference type="SUPFAM" id="SSF63882">
    <property type="entry name" value="MoeA N-terminal region -like"/>
    <property type="match status" value="1"/>
</dbReference>
<dbReference type="Pfam" id="PF00994">
    <property type="entry name" value="MoCF_biosynth"/>
    <property type="match status" value="1"/>
</dbReference>
<evidence type="ECO:0000256" key="4">
    <source>
        <dbReference type="RuleBase" id="RU365090"/>
    </source>
</evidence>
<keyword evidence="4" id="KW-0500">Molybdenum</keyword>
<dbReference type="Proteomes" id="UP001228905">
    <property type="component" value="Unassembled WGS sequence"/>
</dbReference>
<dbReference type="InterPro" id="IPR001453">
    <property type="entry name" value="MoaB/Mog_dom"/>
</dbReference>
<evidence type="ECO:0000256" key="2">
    <source>
        <dbReference type="ARBA" id="ARBA00010763"/>
    </source>
</evidence>
<comment type="function">
    <text evidence="1 4">Catalyzes the insertion of molybdate into adenylated molybdopterin with the concomitant release of AMP.</text>
</comment>
<comment type="caution">
    <text evidence="6">The sequence shown here is derived from an EMBL/GenBank/DDBJ whole genome shotgun (WGS) entry which is preliminary data.</text>
</comment>
<keyword evidence="4" id="KW-0479">Metal-binding</keyword>
<dbReference type="InterPro" id="IPR005110">
    <property type="entry name" value="MoeA_linker/N"/>
</dbReference>
<dbReference type="SUPFAM" id="SSF53218">
    <property type="entry name" value="Molybdenum cofactor biosynthesis proteins"/>
    <property type="match status" value="1"/>
</dbReference>
<keyword evidence="4 6" id="KW-0808">Transferase</keyword>
<dbReference type="GO" id="GO:0061599">
    <property type="term" value="F:molybdopterin molybdotransferase activity"/>
    <property type="evidence" value="ECO:0007669"/>
    <property type="project" value="UniProtKB-EC"/>
</dbReference>
<gene>
    <name evidence="6" type="ORF">QO010_002199</name>
</gene>
<dbReference type="CDD" id="cd00887">
    <property type="entry name" value="MoeA"/>
    <property type="match status" value="1"/>
</dbReference>
<keyword evidence="7" id="KW-1185">Reference proteome</keyword>
<comment type="cofactor">
    <cofactor evidence="4">
        <name>Mg(2+)</name>
        <dbReference type="ChEBI" id="CHEBI:18420"/>
    </cofactor>
</comment>
<evidence type="ECO:0000313" key="7">
    <source>
        <dbReference type="Proteomes" id="UP001228905"/>
    </source>
</evidence>
<evidence type="ECO:0000313" key="6">
    <source>
        <dbReference type="EMBL" id="MDQ0464418.1"/>
    </source>
</evidence>
<dbReference type="InterPro" id="IPR038987">
    <property type="entry name" value="MoeA-like"/>
</dbReference>
<comment type="pathway">
    <text evidence="4">Cofactor biosynthesis; molybdopterin biosynthesis.</text>
</comment>
<dbReference type="InterPro" id="IPR036425">
    <property type="entry name" value="MoaB/Mog-like_dom_sf"/>
</dbReference>
<keyword evidence="4" id="KW-0460">Magnesium</keyword>
<dbReference type="Gene3D" id="2.170.190.11">
    <property type="entry name" value="Molybdopterin biosynthesis moea protein, domain 3"/>
    <property type="match status" value="1"/>
</dbReference>
<dbReference type="SMART" id="SM00852">
    <property type="entry name" value="MoCF_biosynth"/>
    <property type="match status" value="1"/>
</dbReference>
<evidence type="ECO:0000256" key="1">
    <source>
        <dbReference type="ARBA" id="ARBA00002901"/>
    </source>
</evidence>
<keyword evidence="4" id="KW-0501">Molybdenum cofactor biosynthesis</keyword>
<dbReference type="Pfam" id="PF03453">
    <property type="entry name" value="MoeA_N"/>
    <property type="match status" value="1"/>
</dbReference>
<proteinExistence type="inferred from homology"/>
<comment type="similarity">
    <text evidence="2 4">Belongs to the MoeA family.</text>
</comment>
<evidence type="ECO:0000259" key="5">
    <source>
        <dbReference type="SMART" id="SM00852"/>
    </source>
</evidence>
<dbReference type="Gene3D" id="3.40.980.10">
    <property type="entry name" value="MoaB/Mog-like domain"/>
    <property type="match status" value="1"/>
</dbReference>
<name>A0ABU0IQX9_9CAUL</name>
<dbReference type="Gene3D" id="3.90.105.10">
    <property type="entry name" value="Molybdopterin biosynthesis moea protein, domain 2"/>
    <property type="match status" value="1"/>
</dbReference>
<dbReference type="EC" id="2.10.1.1" evidence="4"/>
<accession>A0ABU0IQX9</accession>
<feature type="domain" description="MoaB/Mog" evidence="5">
    <location>
        <begin position="176"/>
        <end position="315"/>
    </location>
</feature>
<dbReference type="InterPro" id="IPR036135">
    <property type="entry name" value="MoeA_linker/N_sf"/>
</dbReference>
<reference evidence="6 7" key="1">
    <citation type="submission" date="2023-07" db="EMBL/GenBank/DDBJ databases">
        <title>Genomic Encyclopedia of Type Strains, Phase IV (KMG-IV): sequencing the most valuable type-strain genomes for metagenomic binning, comparative biology and taxonomic classification.</title>
        <authorList>
            <person name="Goeker M."/>
        </authorList>
    </citation>
    <scope>NUCLEOTIDE SEQUENCE [LARGE SCALE GENOMIC DNA]</scope>
    <source>
        <strain evidence="6 7">DSM 18695</strain>
    </source>
</reference>
<dbReference type="RefSeq" id="WP_307349084.1">
    <property type="nucleotide sequence ID" value="NZ_JAUSVS010000003.1"/>
</dbReference>
<dbReference type="PANTHER" id="PTHR10192:SF5">
    <property type="entry name" value="GEPHYRIN"/>
    <property type="match status" value="1"/>
</dbReference>
<dbReference type="EMBL" id="JAUSVS010000003">
    <property type="protein sequence ID" value="MDQ0464418.1"/>
    <property type="molecule type" value="Genomic_DNA"/>
</dbReference>
<comment type="catalytic activity">
    <reaction evidence="3">
        <text>adenylyl-molybdopterin + molybdate = Mo-molybdopterin + AMP + H(+)</text>
        <dbReference type="Rhea" id="RHEA:35047"/>
        <dbReference type="ChEBI" id="CHEBI:15378"/>
        <dbReference type="ChEBI" id="CHEBI:36264"/>
        <dbReference type="ChEBI" id="CHEBI:62727"/>
        <dbReference type="ChEBI" id="CHEBI:71302"/>
        <dbReference type="ChEBI" id="CHEBI:456215"/>
        <dbReference type="EC" id="2.10.1.1"/>
    </reaction>
</comment>
<sequence>MIGFDEACRRLAALATPLGVEFVPLDRAAGRILAAPVIARRSAPAVEVSAMDGYAVRDADLAAGPVRLRLVGEAFAGSAPRLAPLGAGDCVRIFTGAPMPAGADRVVIQEVTRREGEAVLLVERPSPAWHVRAAGSDFALGETLLDASVRLSPQALVAAAAADIGAVQAYRRPRLALISTGDELVAPGQAADAPGTIPESVSFGVAALADAWGGEVVSRRRLGDDLPGLARAAGEALDEADVVVVTGGASVGERDFSKAMFQSHRLRLAFEKVAIKPGKPVWLGRAGKRIVLGLPGNPSAAMVTARLFLAPLLAGLGGRRPEEALAWRTMPLLAPLDACGDRECFHRGRGAADGVKPLGNQDSSAQKELAMADLLIRRRAGARLLPAGGLVEVLSF</sequence>
<dbReference type="InterPro" id="IPR036688">
    <property type="entry name" value="MoeA_C_domain_IV_sf"/>
</dbReference>
<protein>
    <recommendedName>
        <fullName evidence="4">Molybdopterin molybdenumtransferase</fullName>
        <ecNumber evidence="4">2.10.1.1</ecNumber>
    </recommendedName>
</protein>